<feature type="region of interest" description="Disordered" evidence="9">
    <location>
        <begin position="14"/>
        <end position="69"/>
    </location>
</feature>
<dbReference type="PANTHER" id="PTHR47969:SF15">
    <property type="entry name" value="CHROMOSOME-ASSOCIATED KINESIN KIF4A-RELATED"/>
    <property type="match status" value="1"/>
</dbReference>
<dbReference type="InterPro" id="IPR019821">
    <property type="entry name" value="Kinesin_motor_CS"/>
</dbReference>
<dbReference type="GO" id="GO:0005875">
    <property type="term" value="C:microtubule associated complex"/>
    <property type="evidence" value="ECO:0007669"/>
    <property type="project" value="TreeGrafter"/>
</dbReference>
<dbReference type="InterPro" id="IPR001752">
    <property type="entry name" value="Kinesin_motor_dom"/>
</dbReference>
<dbReference type="GO" id="GO:0008017">
    <property type="term" value="F:microtubule binding"/>
    <property type="evidence" value="ECO:0007669"/>
    <property type="project" value="InterPro"/>
</dbReference>
<dbReference type="AlphaFoldDB" id="A0A1X2IEE9"/>
<dbReference type="SMART" id="SM00129">
    <property type="entry name" value="KISc"/>
    <property type="match status" value="1"/>
</dbReference>
<evidence type="ECO:0000256" key="1">
    <source>
        <dbReference type="ARBA" id="ARBA00004496"/>
    </source>
</evidence>
<proteinExistence type="inferred from homology"/>
<evidence type="ECO:0000313" key="11">
    <source>
        <dbReference type="EMBL" id="ORZ15066.1"/>
    </source>
</evidence>
<sequence length="532" mass="59570">MALLFDLLHQIDTRPTSPTTSLSASSSIDGTTSSTKGRLRPVSRISYSSFNNNTSSSSSSASTNSNNNTKSKYKYTVKVSFVEIYNEELIDLLNFAPPNERPPVTIREDTKGQIYWTGVKEMMVNNTDDVLMYLQQGTQNRATGATDMNEQSSRSHAIFSVTLRQEKWTPTATNNNGNSHTPRTASPTSPRSKPRPLSAMNLRMNDGLSNNDDAGEWIITTSKLHFVDLAGSERLKRTAAEGDRRKEGININGGLLALGNVISALGDASKKSTHIPYRDSKLTRLLQDSLGGSAMTLMIACVSPMEYNISETLNTLQYANRARNIKNRMEKNEVEEWLTTDNVDLLRSIITKLKAELRNRSATQQQQKGEGRLSVSPIPRHMYADGDQSLHEQHVALVADLKRQLEELSSETAITRERNSVVEYELKLMKSMVDNNSGDNKGGQTAPGKRYLDFEQYVEPVIKEYETSLSTVESKLSMTRAALTHSDIRIDELQALTQMQDDMLSDLNVKINKFKEKEQHNQKYIEELEGKL</sequence>
<accession>A0A1X2IEE9</accession>
<keyword evidence="12" id="KW-1185">Reference proteome</keyword>
<dbReference type="OrthoDB" id="3176171at2759"/>
<dbReference type="GO" id="GO:0016787">
    <property type="term" value="F:hydrolase activity"/>
    <property type="evidence" value="ECO:0007669"/>
    <property type="project" value="UniProtKB-KW"/>
</dbReference>
<feature type="coiled-coil region" evidence="8">
    <location>
        <begin position="391"/>
        <end position="418"/>
    </location>
</feature>
<keyword evidence="2" id="KW-0963">Cytoplasm</keyword>
<feature type="non-terminal residue" evidence="11">
    <location>
        <position position="532"/>
    </location>
</feature>
<dbReference type="SUPFAM" id="SSF52540">
    <property type="entry name" value="P-loop containing nucleoside triphosphate hydrolases"/>
    <property type="match status" value="1"/>
</dbReference>
<dbReference type="PANTHER" id="PTHR47969">
    <property type="entry name" value="CHROMOSOME-ASSOCIATED KINESIN KIF4A-RELATED"/>
    <property type="match status" value="1"/>
</dbReference>
<keyword evidence="4 7" id="KW-0067">ATP-binding</keyword>
<dbReference type="Proteomes" id="UP000193560">
    <property type="component" value="Unassembled WGS sequence"/>
</dbReference>
<evidence type="ECO:0000256" key="8">
    <source>
        <dbReference type="SAM" id="Coils"/>
    </source>
</evidence>
<feature type="compositionally biased region" description="Low complexity" evidence="9">
    <location>
        <begin position="46"/>
        <end position="69"/>
    </location>
</feature>
<dbReference type="PRINTS" id="PR00380">
    <property type="entry name" value="KINESINHEAVY"/>
</dbReference>
<evidence type="ECO:0000256" key="9">
    <source>
        <dbReference type="SAM" id="MobiDB-lite"/>
    </source>
</evidence>
<gene>
    <name evidence="11" type="ORF">BCR42DRAFT_328475</name>
</gene>
<dbReference type="GO" id="GO:0007052">
    <property type="term" value="P:mitotic spindle organization"/>
    <property type="evidence" value="ECO:0007669"/>
    <property type="project" value="TreeGrafter"/>
</dbReference>
<keyword evidence="11" id="KW-0378">Hydrolase</keyword>
<protein>
    <recommendedName>
        <fullName evidence="7">Kinesin-like protein</fullName>
    </recommendedName>
</protein>
<dbReference type="STRING" id="90262.A0A1X2IEE9"/>
<evidence type="ECO:0000256" key="2">
    <source>
        <dbReference type="ARBA" id="ARBA00022490"/>
    </source>
</evidence>
<dbReference type="InterPro" id="IPR036961">
    <property type="entry name" value="Kinesin_motor_dom_sf"/>
</dbReference>
<evidence type="ECO:0000256" key="4">
    <source>
        <dbReference type="ARBA" id="ARBA00022840"/>
    </source>
</evidence>
<evidence type="ECO:0000256" key="7">
    <source>
        <dbReference type="RuleBase" id="RU000394"/>
    </source>
</evidence>
<dbReference type="Gene3D" id="3.40.850.10">
    <property type="entry name" value="Kinesin motor domain"/>
    <property type="match status" value="1"/>
</dbReference>
<dbReference type="GO" id="GO:0005524">
    <property type="term" value="F:ATP binding"/>
    <property type="evidence" value="ECO:0007669"/>
    <property type="project" value="UniProtKB-KW"/>
</dbReference>
<name>A0A1X2IEE9_9FUNG</name>
<dbReference type="InterPro" id="IPR027417">
    <property type="entry name" value="P-loop_NTPase"/>
</dbReference>
<feature type="compositionally biased region" description="Polar residues" evidence="9">
    <location>
        <begin position="168"/>
        <end position="191"/>
    </location>
</feature>
<feature type="region of interest" description="Disordered" evidence="9">
    <location>
        <begin position="165"/>
        <end position="197"/>
    </location>
</feature>
<evidence type="ECO:0000256" key="3">
    <source>
        <dbReference type="ARBA" id="ARBA00022741"/>
    </source>
</evidence>
<keyword evidence="7" id="KW-0493">Microtubule</keyword>
<evidence type="ECO:0000256" key="5">
    <source>
        <dbReference type="ARBA" id="ARBA00023054"/>
    </source>
</evidence>
<organism evidence="11 12">
    <name type="scientific">Absidia repens</name>
    <dbReference type="NCBI Taxonomy" id="90262"/>
    <lineage>
        <taxon>Eukaryota</taxon>
        <taxon>Fungi</taxon>
        <taxon>Fungi incertae sedis</taxon>
        <taxon>Mucoromycota</taxon>
        <taxon>Mucoromycotina</taxon>
        <taxon>Mucoromycetes</taxon>
        <taxon>Mucorales</taxon>
        <taxon>Cunninghamellaceae</taxon>
        <taxon>Absidia</taxon>
    </lineage>
</organism>
<evidence type="ECO:0000256" key="6">
    <source>
        <dbReference type="PROSITE-ProRule" id="PRU00283"/>
    </source>
</evidence>
<feature type="region of interest" description="Disordered" evidence="9">
    <location>
        <begin position="359"/>
        <end position="378"/>
    </location>
</feature>
<comment type="similarity">
    <text evidence="6 7">Belongs to the TRAFAC class myosin-kinesin ATPase superfamily. Kinesin family.</text>
</comment>
<evidence type="ECO:0000313" key="12">
    <source>
        <dbReference type="Proteomes" id="UP000193560"/>
    </source>
</evidence>
<keyword evidence="5 8" id="KW-0175">Coiled coil</keyword>
<comment type="caution">
    <text evidence="11">The sequence shown here is derived from an EMBL/GenBank/DDBJ whole genome shotgun (WGS) entry which is preliminary data.</text>
</comment>
<dbReference type="GO" id="GO:0005737">
    <property type="term" value="C:cytoplasm"/>
    <property type="evidence" value="ECO:0007669"/>
    <property type="project" value="UniProtKB-SubCell"/>
</dbReference>
<dbReference type="GO" id="GO:0005874">
    <property type="term" value="C:microtubule"/>
    <property type="evidence" value="ECO:0007669"/>
    <property type="project" value="UniProtKB-KW"/>
</dbReference>
<dbReference type="PROSITE" id="PS50067">
    <property type="entry name" value="KINESIN_MOTOR_2"/>
    <property type="match status" value="1"/>
</dbReference>
<dbReference type="EMBL" id="MCGE01000013">
    <property type="protein sequence ID" value="ORZ15066.1"/>
    <property type="molecule type" value="Genomic_DNA"/>
</dbReference>
<feature type="domain" description="Kinesin motor" evidence="10">
    <location>
        <begin position="1"/>
        <end position="325"/>
    </location>
</feature>
<reference evidence="11 12" key="1">
    <citation type="submission" date="2016-07" db="EMBL/GenBank/DDBJ databases">
        <title>Pervasive Adenine N6-methylation of Active Genes in Fungi.</title>
        <authorList>
            <consortium name="DOE Joint Genome Institute"/>
            <person name="Mondo S.J."/>
            <person name="Dannebaum R.O."/>
            <person name="Kuo R.C."/>
            <person name="Labutti K."/>
            <person name="Haridas S."/>
            <person name="Kuo A."/>
            <person name="Salamov A."/>
            <person name="Ahrendt S.R."/>
            <person name="Lipzen A."/>
            <person name="Sullivan W."/>
            <person name="Andreopoulos W.B."/>
            <person name="Clum A."/>
            <person name="Lindquist E."/>
            <person name="Daum C."/>
            <person name="Ramamoorthy G.K."/>
            <person name="Gryganskyi A."/>
            <person name="Culley D."/>
            <person name="Magnuson J.K."/>
            <person name="James T.Y."/>
            <person name="O'Malley M.A."/>
            <person name="Stajich J.E."/>
            <person name="Spatafora J.W."/>
            <person name="Visel A."/>
            <person name="Grigoriev I.V."/>
        </authorList>
    </citation>
    <scope>NUCLEOTIDE SEQUENCE [LARGE SCALE GENOMIC DNA]</scope>
    <source>
        <strain evidence="11 12">NRRL 1336</strain>
    </source>
</reference>
<feature type="compositionally biased region" description="Low complexity" evidence="9">
    <location>
        <begin position="16"/>
        <end position="35"/>
    </location>
</feature>
<dbReference type="GO" id="GO:0003777">
    <property type="term" value="F:microtubule motor activity"/>
    <property type="evidence" value="ECO:0007669"/>
    <property type="project" value="InterPro"/>
</dbReference>
<comment type="subcellular location">
    <subcellularLocation>
        <location evidence="1">Cytoplasm</location>
    </subcellularLocation>
</comment>
<comment type="caution">
    <text evidence="6">Lacks conserved residue(s) required for the propagation of feature annotation.</text>
</comment>
<evidence type="ECO:0000259" key="10">
    <source>
        <dbReference type="PROSITE" id="PS50067"/>
    </source>
</evidence>
<dbReference type="GO" id="GO:0051231">
    <property type="term" value="P:spindle elongation"/>
    <property type="evidence" value="ECO:0007669"/>
    <property type="project" value="TreeGrafter"/>
</dbReference>
<dbReference type="Pfam" id="PF00225">
    <property type="entry name" value="Kinesin"/>
    <property type="match status" value="1"/>
</dbReference>
<dbReference type="InterPro" id="IPR027640">
    <property type="entry name" value="Kinesin-like_fam"/>
</dbReference>
<keyword evidence="7" id="KW-0505">Motor protein</keyword>
<dbReference type="GO" id="GO:0007018">
    <property type="term" value="P:microtubule-based movement"/>
    <property type="evidence" value="ECO:0007669"/>
    <property type="project" value="InterPro"/>
</dbReference>
<dbReference type="PROSITE" id="PS00411">
    <property type="entry name" value="KINESIN_MOTOR_1"/>
    <property type="match status" value="1"/>
</dbReference>
<keyword evidence="3 7" id="KW-0547">Nucleotide-binding</keyword>